<dbReference type="InterPro" id="IPR004150">
    <property type="entry name" value="NAD_DNA_ligase_OB"/>
</dbReference>
<feature type="binding site" evidence="13">
    <location>
        <position position="423"/>
    </location>
    <ligand>
        <name>Zn(2+)</name>
        <dbReference type="ChEBI" id="CHEBI:29105"/>
    </ligand>
</feature>
<dbReference type="OrthoDB" id="9759736at2"/>
<name>A0A1H4TSB9_9MICO</name>
<dbReference type="GO" id="GO:0046872">
    <property type="term" value="F:metal ion binding"/>
    <property type="evidence" value="ECO:0007669"/>
    <property type="project" value="UniProtKB-KW"/>
</dbReference>
<feature type="binding site" evidence="13">
    <location>
        <begin position="40"/>
        <end position="44"/>
    </location>
    <ligand>
        <name>NAD(+)</name>
        <dbReference type="ChEBI" id="CHEBI:57540"/>
    </ligand>
</feature>
<comment type="cofactor">
    <cofactor evidence="13">
        <name>Mg(2+)</name>
        <dbReference type="ChEBI" id="CHEBI:18420"/>
    </cofactor>
    <cofactor evidence="13">
        <name>Mn(2+)</name>
        <dbReference type="ChEBI" id="CHEBI:29035"/>
    </cofactor>
</comment>
<keyword evidence="13" id="KW-0464">Manganese</keyword>
<feature type="binding site" evidence="13">
    <location>
        <position position="426"/>
    </location>
    <ligand>
        <name>Zn(2+)</name>
        <dbReference type="ChEBI" id="CHEBI:29105"/>
    </ligand>
</feature>
<dbReference type="InterPro" id="IPR018239">
    <property type="entry name" value="DNA_ligase_AS"/>
</dbReference>
<evidence type="ECO:0000256" key="12">
    <source>
        <dbReference type="ARBA" id="ARBA00060881"/>
    </source>
</evidence>
<dbReference type="Gene3D" id="3.40.50.10190">
    <property type="entry name" value="BRCT domain"/>
    <property type="match status" value="1"/>
</dbReference>
<dbReference type="InterPro" id="IPR001679">
    <property type="entry name" value="DNA_ligase"/>
</dbReference>
<dbReference type="FunFam" id="2.40.50.140:FF:000012">
    <property type="entry name" value="DNA ligase"/>
    <property type="match status" value="1"/>
</dbReference>
<evidence type="ECO:0000256" key="5">
    <source>
        <dbReference type="ARBA" id="ARBA00022723"/>
    </source>
</evidence>
<dbReference type="AlphaFoldDB" id="A0A1H4TSB9"/>
<dbReference type="SUPFAM" id="SSF56091">
    <property type="entry name" value="DNA ligase/mRNA capping enzyme, catalytic domain"/>
    <property type="match status" value="1"/>
</dbReference>
<feature type="active site" description="N6-AMP-lysine intermediate" evidence="13">
    <location>
        <position position="122"/>
    </location>
</feature>
<dbReference type="SMART" id="SM00292">
    <property type="entry name" value="BRCT"/>
    <property type="match status" value="1"/>
</dbReference>
<dbReference type="InterPro" id="IPR012340">
    <property type="entry name" value="NA-bd_OB-fold"/>
</dbReference>
<dbReference type="EC" id="6.5.1.2" evidence="1 13"/>
<keyword evidence="5 13" id="KW-0479">Metal-binding</keyword>
<dbReference type="Pfam" id="PF03120">
    <property type="entry name" value="OB_DNA_ligase"/>
    <property type="match status" value="1"/>
</dbReference>
<keyword evidence="7 13" id="KW-0862">Zinc</keyword>
<dbReference type="GO" id="GO:0005829">
    <property type="term" value="C:cytosol"/>
    <property type="evidence" value="ECO:0007669"/>
    <property type="project" value="TreeGrafter"/>
</dbReference>
<evidence type="ECO:0000256" key="4">
    <source>
        <dbReference type="ARBA" id="ARBA00022705"/>
    </source>
</evidence>
<dbReference type="FunFam" id="1.10.150.20:FF:000006">
    <property type="entry name" value="DNA ligase"/>
    <property type="match status" value="1"/>
</dbReference>
<keyword evidence="8 13" id="KW-0460">Magnesium</keyword>
<dbReference type="EMBL" id="FNRY01000002">
    <property type="protein sequence ID" value="SEC58954.1"/>
    <property type="molecule type" value="Genomic_DNA"/>
</dbReference>
<feature type="binding site" evidence="13">
    <location>
        <position position="143"/>
    </location>
    <ligand>
        <name>NAD(+)</name>
        <dbReference type="ChEBI" id="CHEBI:57540"/>
    </ligand>
</feature>
<feature type="binding site" evidence="13">
    <location>
        <position position="305"/>
    </location>
    <ligand>
        <name>NAD(+)</name>
        <dbReference type="ChEBI" id="CHEBI:57540"/>
    </ligand>
</feature>
<comment type="similarity">
    <text evidence="12 13">Belongs to the NAD-dependent DNA ligase family. LigA subfamily.</text>
</comment>
<dbReference type="PIRSF" id="PIRSF001604">
    <property type="entry name" value="LigA"/>
    <property type="match status" value="1"/>
</dbReference>
<dbReference type="PANTHER" id="PTHR23389">
    <property type="entry name" value="CHROMOSOME TRANSMISSION FIDELITY FACTOR 18"/>
    <property type="match status" value="1"/>
</dbReference>
<dbReference type="InterPro" id="IPR013840">
    <property type="entry name" value="DNAligase_N"/>
</dbReference>
<dbReference type="SUPFAM" id="SSF50249">
    <property type="entry name" value="Nucleic acid-binding proteins"/>
    <property type="match status" value="1"/>
</dbReference>
<dbReference type="GO" id="GO:0006281">
    <property type="term" value="P:DNA repair"/>
    <property type="evidence" value="ECO:0007669"/>
    <property type="project" value="UniProtKB-KW"/>
</dbReference>
<dbReference type="Pfam" id="PF03119">
    <property type="entry name" value="DNA_ligase_ZBD"/>
    <property type="match status" value="1"/>
</dbReference>
<dbReference type="GO" id="GO:0003911">
    <property type="term" value="F:DNA ligase (NAD+) activity"/>
    <property type="evidence" value="ECO:0007669"/>
    <property type="project" value="UniProtKB-UniRule"/>
</dbReference>
<dbReference type="Gene3D" id="1.10.150.20">
    <property type="entry name" value="5' to 3' exonuclease, C-terminal subdomain"/>
    <property type="match status" value="2"/>
</dbReference>
<evidence type="ECO:0000256" key="10">
    <source>
        <dbReference type="ARBA" id="ARBA00023204"/>
    </source>
</evidence>
<feature type="binding site" evidence="13">
    <location>
        <position position="448"/>
    </location>
    <ligand>
        <name>Zn(2+)</name>
        <dbReference type="ChEBI" id="CHEBI:29105"/>
    </ligand>
</feature>
<dbReference type="Proteomes" id="UP000199183">
    <property type="component" value="Unassembled WGS sequence"/>
</dbReference>
<protein>
    <recommendedName>
        <fullName evidence="2 13">DNA ligase</fullName>
        <ecNumber evidence="1 13">6.5.1.2</ecNumber>
    </recommendedName>
    <alternativeName>
        <fullName evidence="13">Polydeoxyribonucleotide synthase [NAD(+)]</fullName>
    </alternativeName>
</protein>
<accession>A0A1H4TSB9</accession>
<evidence type="ECO:0000256" key="3">
    <source>
        <dbReference type="ARBA" id="ARBA00022598"/>
    </source>
</evidence>
<dbReference type="STRING" id="640635.SAMN04489806_3291"/>
<comment type="function">
    <text evidence="13">DNA ligase that catalyzes the formation of phosphodiester linkages between 5'-phosphoryl and 3'-hydroxyl groups in double-stranded DNA using NAD as a coenzyme and as the energy source for the reaction. It is essential for DNA replication and repair of damaged DNA.</text>
</comment>
<keyword evidence="16" id="KW-1185">Reference proteome</keyword>
<feature type="binding site" evidence="13">
    <location>
        <position position="180"/>
    </location>
    <ligand>
        <name>NAD(+)</name>
        <dbReference type="ChEBI" id="CHEBI:57540"/>
    </ligand>
</feature>
<keyword evidence="3 13" id="KW-0436">Ligase</keyword>
<evidence type="ECO:0000256" key="1">
    <source>
        <dbReference type="ARBA" id="ARBA00012722"/>
    </source>
</evidence>
<dbReference type="RefSeq" id="WP_091187917.1">
    <property type="nucleotide sequence ID" value="NZ_FNRY01000002.1"/>
</dbReference>
<feature type="binding site" evidence="13">
    <location>
        <begin position="90"/>
        <end position="91"/>
    </location>
    <ligand>
        <name>NAD(+)</name>
        <dbReference type="ChEBI" id="CHEBI:57540"/>
    </ligand>
</feature>
<dbReference type="PROSITE" id="PS50172">
    <property type="entry name" value="BRCT"/>
    <property type="match status" value="1"/>
</dbReference>
<organism evidence="15 16">
    <name type="scientific">Paramicrobacterium humi</name>
    <dbReference type="NCBI Taxonomy" id="640635"/>
    <lineage>
        <taxon>Bacteria</taxon>
        <taxon>Bacillati</taxon>
        <taxon>Actinomycetota</taxon>
        <taxon>Actinomycetes</taxon>
        <taxon>Micrococcales</taxon>
        <taxon>Microbacteriaceae</taxon>
        <taxon>Paramicrobacterium</taxon>
    </lineage>
</organism>
<evidence type="ECO:0000256" key="6">
    <source>
        <dbReference type="ARBA" id="ARBA00022763"/>
    </source>
</evidence>
<keyword evidence="9 13" id="KW-0520">NAD</keyword>
<dbReference type="Gene3D" id="1.10.287.610">
    <property type="entry name" value="Helix hairpin bin"/>
    <property type="match status" value="1"/>
</dbReference>
<comment type="catalytic activity">
    <reaction evidence="11 13">
        <text>NAD(+) + (deoxyribonucleotide)n-3'-hydroxyl + 5'-phospho-(deoxyribonucleotide)m = (deoxyribonucleotide)n+m + AMP + beta-nicotinamide D-nucleotide.</text>
        <dbReference type="EC" id="6.5.1.2"/>
    </reaction>
</comment>
<evidence type="ECO:0000259" key="14">
    <source>
        <dbReference type="PROSITE" id="PS50172"/>
    </source>
</evidence>
<feature type="binding site" evidence="13">
    <location>
        <position position="120"/>
    </location>
    <ligand>
        <name>NAD(+)</name>
        <dbReference type="ChEBI" id="CHEBI:57540"/>
    </ligand>
</feature>
<feature type="binding site" evidence="13">
    <location>
        <position position="442"/>
    </location>
    <ligand>
        <name>Zn(2+)</name>
        <dbReference type="ChEBI" id="CHEBI:29105"/>
    </ligand>
</feature>
<dbReference type="InterPro" id="IPR001357">
    <property type="entry name" value="BRCT_dom"/>
</dbReference>
<sequence length="751" mass="80945">MTEASELTREQASAEVEQLTSRILELRDAYYERDTSLVSDAEYDAMMRRLEQIERMFPELQGQDSPTQTVGGRAETTLFAPVTHVERMLSLDNVFSDDELRAWAERTERAAGRGIHYLSELKIDGLAVNLLYENGRLVTAATRGDGVVGEDVTENVRHIHSIPRRLSGEGHPERVEARGEIFFPVEAFRELNEKQLAAGEKVFANPRNAASGSLRQKAEGKSPAQLELMRDRLSRLRMLVHGIGAWPNPPVSSQSEIYDLLAGWGLPTSSHYRVFDSIDGVIGYVHHYGENRASVEHEIDGIVVKVDELALHDELGATSRAPRWATAFKYPPEQVNTPLLDIVVSVGRTGRATPYAVVEPVRVAGSTVSQATLHNQDVVKAKGVLIGDTVVLRKAGDVIPEILGPVVELRDGTERPFVMPTECPECGSTLRPAKEGDIDLRCPNARSCPAQVRGRVEHIGSRGALDIEGLGEVSASALTQPLEPAEPPLVTEAALFDLTVADIFPIRTVVHDSETGLERTDEQGSVKVVRPFARRRMKADGPYDPDAAEFSGDADSVPSKSATELIANIEQAKTRPLSRLLVALNIRHVGPVAGRALADWFGSLDAIRSATREELADVEGVGGIIADAVLDWFEVDWHRDIVDAWTAAGVQFATPGHPGPGAAAKAGGVLAGLTVVATGSLEGFSRDGAKEAIMNAGGKAASSVSKKTDFVAAGPGAGSKLAKAEELGLRIIDAAQFARLVVEGPGFLDEE</sequence>
<reference evidence="15 16" key="1">
    <citation type="submission" date="2016-10" db="EMBL/GenBank/DDBJ databases">
        <authorList>
            <person name="de Groot N.N."/>
        </authorList>
    </citation>
    <scope>NUCLEOTIDE SEQUENCE [LARGE SCALE GENOMIC DNA]</scope>
    <source>
        <strain evidence="15 16">DSM 21799</strain>
    </source>
</reference>
<dbReference type="PROSITE" id="PS01055">
    <property type="entry name" value="DNA_LIGASE_N1"/>
    <property type="match status" value="1"/>
</dbReference>
<evidence type="ECO:0000256" key="13">
    <source>
        <dbReference type="HAMAP-Rule" id="MF_01588"/>
    </source>
</evidence>
<keyword evidence="4 13" id="KW-0235">DNA replication</keyword>
<feature type="binding site" evidence="13">
    <location>
        <position position="329"/>
    </location>
    <ligand>
        <name>NAD(+)</name>
        <dbReference type="ChEBI" id="CHEBI:57540"/>
    </ligand>
</feature>
<dbReference type="Gene3D" id="6.20.10.30">
    <property type="match status" value="1"/>
</dbReference>
<evidence type="ECO:0000256" key="8">
    <source>
        <dbReference type="ARBA" id="ARBA00022842"/>
    </source>
</evidence>
<dbReference type="Pfam" id="PF12826">
    <property type="entry name" value="HHH_2"/>
    <property type="match status" value="1"/>
</dbReference>
<dbReference type="InterPro" id="IPR036420">
    <property type="entry name" value="BRCT_dom_sf"/>
</dbReference>
<dbReference type="SMART" id="SM00532">
    <property type="entry name" value="LIGANc"/>
    <property type="match status" value="1"/>
</dbReference>
<dbReference type="NCBIfam" id="NF005932">
    <property type="entry name" value="PRK07956.1"/>
    <property type="match status" value="1"/>
</dbReference>
<dbReference type="NCBIfam" id="TIGR00575">
    <property type="entry name" value="dnlj"/>
    <property type="match status" value="1"/>
</dbReference>
<dbReference type="Gene3D" id="2.40.50.140">
    <property type="entry name" value="Nucleic acid-binding proteins"/>
    <property type="match status" value="1"/>
</dbReference>
<dbReference type="CDD" id="cd00114">
    <property type="entry name" value="LIGANc"/>
    <property type="match status" value="1"/>
</dbReference>
<evidence type="ECO:0000256" key="7">
    <source>
        <dbReference type="ARBA" id="ARBA00022833"/>
    </source>
</evidence>
<proteinExistence type="inferred from homology"/>
<dbReference type="CDD" id="cd17748">
    <property type="entry name" value="BRCT_DNA_ligase_like"/>
    <property type="match status" value="1"/>
</dbReference>
<keyword evidence="10 13" id="KW-0234">DNA repair</keyword>
<evidence type="ECO:0000256" key="11">
    <source>
        <dbReference type="ARBA" id="ARBA00034005"/>
    </source>
</evidence>
<dbReference type="InterPro" id="IPR041663">
    <property type="entry name" value="DisA/LigA_HHH"/>
</dbReference>
<dbReference type="InterPro" id="IPR013839">
    <property type="entry name" value="DNAligase_adenylation"/>
</dbReference>
<dbReference type="SUPFAM" id="SSF47781">
    <property type="entry name" value="RuvA domain 2-like"/>
    <property type="match status" value="1"/>
</dbReference>
<dbReference type="Pfam" id="PF00533">
    <property type="entry name" value="BRCT"/>
    <property type="match status" value="1"/>
</dbReference>
<dbReference type="Pfam" id="PF01653">
    <property type="entry name" value="DNA_ligase_aden"/>
    <property type="match status" value="1"/>
</dbReference>
<dbReference type="HAMAP" id="MF_01588">
    <property type="entry name" value="DNA_ligase_A"/>
    <property type="match status" value="1"/>
</dbReference>
<evidence type="ECO:0000256" key="9">
    <source>
        <dbReference type="ARBA" id="ARBA00023027"/>
    </source>
</evidence>
<evidence type="ECO:0000313" key="15">
    <source>
        <dbReference type="EMBL" id="SEC58954.1"/>
    </source>
</evidence>
<keyword evidence="6 13" id="KW-0227">DNA damage</keyword>
<dbReference type="SUPFAM" id="SSF52113">
    <property type="entry name" value="BRCT domain"/>
    <property type="match status" value="1"/>
</dbReference>
<dbReference type="GO" id="GO:0006260">
    <property type="term" value="P:DNA replication"/>
    <property type="evidence" value="ECO:0007669"/>
    <property type="project" value="UniProtKB-KW"/>
</dbReference>
<dbReference type="InterPro" id="IPR004149">
    <property type="entry name" value="Znf_DNAligase_C4"/>
</dbReference>
<evidence type="ECO:0000256" key="2">
    <source>
        <dbReference type="ARBA" id="ARBA00013308"/>
    </source>
</evidence>
<dbReference type="PANTHER" id="PTHR23389:SF9">
    <property type="entry name" value="DNA LIGASE"/>
    <property type="match status" value="1"/>
</dbReference>
<feature type="domain" description="BRCT" evidence="14">
    <location>
        <begin position="665"/>
        <end position="751"/>
    </location>
</feature>
<dbReference type="Gene3D" id="3.30.470.30">
    <property type="entry name" value="DNA ligase/mRNA capping enzyme"/>
    <property type="match status" value="1"/>
</dbReference>
<dbReference type="InterPro" id="IPR010994">
    <property type="entry name" value="RuvA_2-like"/>
</dbReference>
<gene>
    <name evidence="13" type="primary">ligA</name>
    <name evidence="15" type="ORF">SAMN04489806_3291</name>
</gene>
<evidence type="ECO:0000313" key="16">
    <source>
        <dbReference type="Proteomes" id="UP000199183"/>
    </source>
</evidence>